<proteinExistence type="predicted"/>
<evidence type="ECO:0000313" key="4">
    <source>
        <dbReference type="Proteomes" id="UP000239241"/>
    </source>
</evidence>
<evidence type="ECO:0000256" key="2">
    <source>
        <dbReference type="SAM" id="Phobius"/>
    </source>
</evidence>
<dbReference type="AlphaFoldDB" id="A0A2S5VXN3"/>
<dbReference type="Proteomes" id="UP000239241">
    <property type="component" value="Unassembled WGS sequence"/>
</dbReference>
<evidence type="ECO:0000313" key="3">
    <source>
        <dbReference type="EMBL" id="PPF71030.1"/>
    </source>
</evidence>
<feature type="transmembrane region" description="Helical" evidence="2">
    <location>
        <begin position="97"/>
        <end position="116"/>
    </location>
</feature>
<dbReference type="EMBL" id="PSXY01000002">
    <property type="protein sequence ID" value="PPF71030.1"/>
    <property type="molecule type" value="Genomic_DNA"/>
</dbReference>
<feature type="transmembrane region" description="Helical" evidence="2">
    <location>
        <begin position="12"/>
        <end position="35"/>
    </location>
</feature>
<feature type="transmembrane region" description="Helical" evidence="2">
    <location>
        <begin position="55"/>
        <end position="85"/>
    </location>
</feature>
<sequence>MSVSDREPTSPLTWTLIAGLGPVGGSLAGIAYSLAHTVPQWILSPSSAGGTGSAGLSTFGAIVGAAVGLGFGMVVSAVAVTVFAVISSVTRRDRIRIRVSSAAAGCCAFVVFGSFAEWGDGRVVVESSAAALACLAAFALTISWSIRRTRRTAGTRPDPGGPRRQGIPGHGLGAGDGAAVSESR</sequence>
<keyword evidence="2" id="KW-1133">Transmembrane helix</keyword>
<keyword evidence="2" id="KW-0812">Transmembrane</keyword>
<feature type="transmembrane region" description="Helical" evidence="2">
    <location>
        <begin position="128"/>
        <end position="146"/>
    </location>
</feature>
<protein>
    <submittedName>
        <fullName evidence="3">Uncharacterized protein</fullName>
    </submittedName>
</protein>
<name>A0A2S5VXN3_9MICO</name>
<evidence type="ECO:0000256" key="1">
    <source>
        <dbReference type="SAM" id="MobiDB-lite"/>
    </source>
</evidence>
<comment type="caution">
    <text evidence="3">The sequence shown here is derived from an EMBL/GenBank/DDBJ whole genome shotgun (WGS) entry which is preliminary data.</text>
</comment>
<gene>
    <name evidence="3" type="ORF">C5E16_01925</name>
</gene>
<feature type="region of interest" description="Disordered" evidence="1">
    <location>
        <begin position="150"/>
        <end position="184"/>
    </location>
</feature>
<keyword evidence="2" id="KW-0472">Membrane</keyword>
<organism evidence="3 4">
    <name type="scientific">Clavibacter michiganensis</name>
    <dbReference type="NCBI Taxonomy" id="28447"/>
    <lineage>
        <taxon>Bacteria</taxon>
        <taxon>Bacillati</taxon>
        <taxon>Actinomycetota</taxon>
        <taxon>Actinomycetes</taxon>
        <taxon>Micrococcales</taxon>
        <taxon>Microbacteriaceae</taxon>
        <taxon>Clavibacter</taxon>
    </lineage>
</organism>
<reference evidence="3 4" key="1">
    <citation type="submission" date="2018-02" db="EMBL/GenBank/DDBJ databases">
        <title>Bacteriophage NCPPB3778 and a type I-E CRISPR drive the evolution of the US Biological Select Agent, Rathayibacter toxicus.</title>
        <authorList>
            <person name="Davis E.W.II."/>
            <person name="Tabima J.F."/>
            <person name="Weisberg A.J."/>
            <person name="Lopes L.D."/>
            <person name="Wiseman M.S."/>
            <person name="Wiseman M.S."/>
            <person name="Pupko T."/>
            <person name="Belcher M.S."/>
            <person name="Sechler A.J."/>
            <person name="Tancos M.A."/>
            <person name="Schroeder B.K."/>
            <person name="Murray T.D."/>
            <person name="Luster D.G."/>
            <person name="Schneider W.L."/>
            <person name="Rogers E."/>
            <person name="Andreote F.D."/>
            <person name="Grunwald N.J."/>
            <person name="Putnam M.L."/>
            <person name="Chang J.H."/>
        </authorList>
    </citation>
    <scope>NUCLEOTIDE SEQUENCE [LARGE SCALE GENOMIC DNA]</scope>
    <source>
        <strain evidence="3 4">AY1B3</strain>
    </source>
</reference>
<accession>A0A2S5VXN3</accession>